<feature type="region of interest" description="Disordered" evidence="6">
    <location>
        <begin position="359"/>
        <end position="389"/>
    </location>
</feature>
<dbReference type="Gramene" id="BGIOSGA037094-TA">
    <property type="protein sequence ID" value="BGIOSGA037094-PA"/>
    <property type="gene ID" value="BGIOSGA037094"/>
</dbReference>
<feature type="compositionally biased region" description="Basic and acidic residues" evidence="6">
    <location>
        <begin position="371"/>
        <end position="381"/>
    </location>
</feature>
<dbReference type="EMBL" id="CM000137">
    <property type="protein sequence ID" value="EAY82457.1"/>
    <property type="molecule type" value="Genomic_DNA"/>
</dbReference>
<dbReference type="SUPFAM" id="SSF53335">
    <property type="entry name" value="S-adenosyl-L-methionine-dependent methyltransferases"/>
    <property type="match status" value="2"/>
</dbReference>
<feature type="compositionally biased region" description="Basic and acidic residues" evidence="6">
    <location>
        <begin position="194"/>
        <end position="211"/>
    </location>
</feature>
<feature type="compositionally biased region" description="Basic and acidic residues" evidence="6">
    <location>
        <begin position="252"/>
        <end position="261"/>
    </location>
</feature>
<evidence type="ECO:0000256" key="2">
    <source>
        <dbReference type="ARBA" id="ARBA00008361"/>
    </source>
</evidence>
<feature type="compositionally biased region" description="Low complexity" evidence="6">
    <location>
        <begin position="134"/>
        <end position="147"/>
    </location>
</feature>
<dbReference type="GO" id="GO:0008168">
    <property type="term" value="F:methyltransferase activity"/>
    <property type="evidence" value="ECO:0007669"/>
    <property type="project" value="UniProtKB-KW"/>
</dbReference>
<dbReference type="AlphaFoldDB" id="A2ZIM3"/>
<reference evidence="7 8" key="1">
    <citation type="journal article" date="2005" name="PLoS Biol.">
        <title>The genomes of Oryza sativa: a history of duplications.</title>
        <authorList>
            <person name="Yu J."/>
            <person name="Wang J."/>
            <person name="Lin W."/>
            <person name="Li S."/>
            <person name="Li H."/>
            <person name="Zhou J."/>
            <person name="Ni P."/>
            <person name="Dong W."/>
            <person name="Hu S."/>
            <person name="Zeng C."/>
            <person name="Zhang J."/>
            <person name="Zhang Y."/>
            <person name="Li R."/>
            <person name="Xu Z."/>
            <person name="Li S."/>
            <person name="Li X."/>
            <person name="Zheng H."/>
            <person name="Cong L."/>
            <person name="Lin L."/>
            <person name="Yin J."/>
            <person name="Geng J."/>
            <person name="Li G."/>
            <person name="Shi J."/>
            <person name="Liu J."/>
            <person name="Lv H."/>
            <person name="Li J."/>
            <person name="Wang J."/>
            <person name="Deng Y."/>
            <person name="Ran L."/>
            <person name="Shi X."/>
            <person name="Wang X."/>
            <person name="Wu Q."/>
            <person name="Li C."/>
            <person name="Ren X."/>
            <person name="Wang J."/>
            <person name="Wang X."/>
            <person name="Li D."/>
            <person name="Liu D."/>
            <person name="Zhang X."/>
            <person name="Ji Z."/>
            <person name="Zhao W."/>
            <person name="Sun Y."/>
            <person name="Zhang Z."/>
            <person name="Bao J."/>
            <person name="Han Y."/>
            <person name="Dong L."/>
            <person name="Ji J."/>
            <person name="Chen P."/>
            <person name="Wu S."/>
            <person name="Liu J."/>
            <person name="Xiao Y."/>
            <person name="Bu D."/>
            <person name="Tan J."/>
            <person name="Yang L."/>
            <person name="Ye C."/>
            <person name="Zhang J."/>
            <person name="Xu J."/>
            <person name="Zhou Y."/>
            <person name="Yu Y."/>
            <person name="Zhang B."/>
            <person name="Zhuang S."/>
            <person name="Wei H."/>
            <person name="Liu B."/>
            <person name="Lei M."/>
            <person name="Yu H."/>
            <person name="Li Y."/>
            <person name="Xu H."/>
            <person name="Wei S."/>
            <person name="He X."/>
            <person name="Fang L."/>
            <person name="Zhang Z."/>
            <person name="Zhang Y."/>
            <person name="Huang X."/>
            <person name="Su Z."/>
            <person name="Tong W."/>
            <person name="Li J."/>
            <person name="Tong Z."/>
            <person name="Li S."/>
            <person name="Ye J."/>
            <person name="Wang L."/>
            <person name="Fang L."/>
            <person name="Lei T."/>
            <person name="Chen C."/>
            <person name="Chen H."/>
            <person name="Xu Z."/>
            <person name="Li H."/>
            <person name="Huang H."/>
            <person name="Zhang F."/>
            <person name="Xu H."/>
            <person name="Li N."/>
            <person name="Zhao C."/>
            <person name="Li S."/>
            <person name="Dong L."/>
            <person name="Huang Y."/>
            <person name="Li L."/>
            <person name="Xi Y."/>
            <person name="Qi Q."/>
            <person name="Li W."/>
            <person name="Zhang B."/>
            <person name="Hu W."/>
            <person name="Zhang Y."/>
            <person name="Tian X."/>
            <person name="Jiao Y."/>
            <person name="Liang X."/>
            <person name="Jin J."/>
            <person name="Gao L."/>
            <person name="Zheng W."/>
            <person name="Hao B."/>
            <person name="Liu S."/>
            <person name="Wang W."/>
            <person name="Yuan L."/>
            <person name="Cao M."/>
            <person name="McDermott J."/>
            <person name="Samudrala R."/>
            <person name="Wang J."/>
            <person name="Wong G.K."/>
            <person name="Yang H."/>
        </authorList>
    </citation>
    <scope>NUCLEOTIDE SEQUENCE [LARGE SCALE GENOMIC DNA]</scope>
    <source>
        <strain evidence="8">cv. 93-11</strain>
    </source>
</reference>
<sequence length="932" mass="100660">MPLFDRDRYQRLDGNGGGGGGGRRSSPSSCSTATIVLFVALCLVGAWMMSSTGNVPMAVSPEDKPPAVVKEDDASSIDVTDGVKGRGGGGDGGDTPRTTDEAADDVGKKVQDAGDTAKTTDDVGDTGVKGGGVDTQTATDAVAKTTTGGTGAGESGKPAGDKVGDGETTTTSKNQTFSDENGKTEGGEVVSPEDPDKQSADDAPTDGKDTGDQASGDADEAPSTDTKGKKNSTAEEPRDTKDAGENADEASTETKADKSSDDTPTDAKATGDGGTPSKNQTSFDDENGKMDGVETVAEDGKPWTEAMAQSPKQQRTTRRRTAPPPPTPATEKINPAAEQELLPSGQAELLNETASAVAQNGSFPTQASESSAEKKARDRNKNKSNGSDTTAAAAVAVAHGWKLCNVSTGEDYIPCLDNEAAIKKLKTTKHYEHRERHCPAAAPTCLVPLPGGYRRPIPWPYSRDKIWYHNVPHTKLASYKGHQNWVKVSGEHLTFPGGGTQFINGATHYIDLIEEAVPAVAWGRRSRVVLDVGCGVASFGGFLFDRDALTMSLAPKDEHEAQVQFALERGIPAISAVMGTKRLPFPGGAYDAVHCARCRVPWHIWGGKLLLEVNRLLRPGGLFVWSATPVYRKTPEDVQIWHDMAALTKSMCWKMVKKTNDTVDETAMVIFKKPTSNGCYSNREKPEPPLCDADDDPDAAWNITLRACMHRLPTNKSVRGARWPELWPERMSAAPYWLSHSQVGVYGKPAPDDFAADEEHWNHVVNSSYLAGVGIDWSNVRNVMDMRAVYGGFAAALKDMNVWVMNVVPVDSADTLPIIYERGLFGMYHDWCESFSTYPRSYDLLHADHLFSKLKKRCKLLPVMVEVDRILRPEGKLIVRDGRDTAAEVESILRSLHWEVRMTVSKQGEVMLCAEKTMWRPKEVEKAATTAS</sequence>
<proteinExistence type="inferred from homology"/>
<dbReference type="HOGENOM" id="CLU_010485_1_0_1"/>
<dbReference type="PANTHER" id="PTHR10108:SF1130">
    <property type="entry name" value="METHYLTRANSFERASE PMT26-RELATED"/>
    <property type="match status" value="1"/>
</dbReference>
<keyword evidence="4" id="KW-0735">Signal-anchor</keyword>
<keyword evidence="8" id="KW-1185">Reference proteome</keyword>
<dbReference type="Gene3D" id="3.40.50.150">
    <property type="entry name" value="Vaccinia Virus protein VP39"/>
    <property type="match status" value="1"/>
</dbReference>
<gene>
    <name evidence="7" type="ORF">OsI_37674</name>
</gene>
<evidence type="ECO:0000256" key="1">
    <source>
        <dbReference type="ARBA" id="ARBA00004606"/>
    </source>
</evidence>
<dbReference type="GO" id="GO:0032259">
    <property type="term" value="P:methylation"/>
    <property type="evidence" value="ECO:0007669"/>
    <property type="project" value="UniProtKB-KW"/>
</dbReference>
<dbReference type="InterPro" id="IPR004159">
    <property type="entry name" value="Put_SAM_MeTrfase"/>
</dbReference>
<comment type="subcellular location">
    <subcellularLocation>
        <location evidence="5">Endomembrane system</location>
        <topology evidence="5">Single-pass membrane protein</topology>
    </subcellularLocation>
    <subcellularLocation>
        <location evidence="1">Membrane</location>
        <topology evidence="1">Single-pass type II membrane protein</topology>
    </subcellularLocation>
</comment>
<feature type="compositionally biased region" description="Polar residues" evidence="6">
    <location>
        <begin position="359"/>
        <end position="370"/>
    </location>
</feature>
<dbReference type="Proteomes" id="UP000007015">
    <property type="component" value="Chromosome 12"/>
</dbReference>
<feature type="compositionally biased region" description="Basic and acidic residues" evidence="6">
    <location>
        <begin position="61"/>
        <end position="73"/>
    </location>
</feature>
<accession>A2ZIM3</accession>
<evidence type="ECO:0000313" key="8">
    <source>
        <dbReference type="Proteomes" id="UP000007015"/>
    </source>
</evidence>
<feature type="compositionally biased region" description="Basic and acidic residues" evidence="6">
    <location>
        <begin position="226"/>
        <end position="244"/>
    </location>
</feature>
<feature type="compositionally biased region" description="Basic and acidic residues" evidence="6">
    <location>
        <begin position="1"/>
        <end position="11"/>
    </location>
</feature>
<keyword evidence="4" id="KW-0812">Transmembrane</keyword>
<keyword evidence="3" id="KW-0808">Transferase</keyword>
<evidence type="ECO:0000256" key="6">
    <source>
        <dbReference type="SAM" id="MobiDB-lite"/>
    </source>
</evidence>
<feature type="region of interest" description="Disordered" evidence="6">
    <location>
        <begin position="1"/>
        <end position="29"/>
    </location>
</feature>
<keyword evidence="3" id="KW-0489">Methyltransferase</keyword>
<evidence type="ECO:0000256" key="5">
    <source>
        <dbReference type="ARBA" id="ARBA00037847"/>
    </source>
</evidence>
<feature type="compositionally biased region" description="Basic and acidic residues" evidence="6">
    <location>
        <begin position="286"/>
        <end position="302"/>
    </location>
</feature>
<dbReference type="InterPro" id="IPR029063">
    <property type="entry name" value="SAM-dependent_MTases_sf"/>
</dbReference>
<evidence type="ECO:0000256" key="4">
    <source>
        <dbReference type="ARBA" id="ARBA00022968"/>
    </source>
</evidence>
<evidence type="ECO:0008006" key="9">
    <source>
        <dbReference type="Google" id="ProtNLM"/>
    </source>
</evidence>
<feature type="compositionally biased region" description="Basic and acidic residues" evidence="6">
    <location>
        <begin position="97"/>
        <end position="112"/>
    </location>
</feature>
<dbReference type="STRING" id="39946.A2ZIM3"/>
<dbReference type="CDD" id="cd02440">
    <property type="entry name" value="AdoMet_MTases"/>
    <property type="match status" value="1"/>
</dbReference>
<feature type="region of interest" description="Disordered" evidence="6">
    <location>
        <begin position="61"/>
        <end position="334"/>
    </location>
</feature>
<dbReference type="FunFam" id="3.40.50.150:FF:000148">
    <property type="entry name" value="Probable methyltransferase PMT25"/>
    <property type="match status" value="1"/>
</dbReference>
<organism evidence="7 8">
    <name type="scientific">Oryza sativa subsp. indica</name>
    <name type="common">Rice</name>
    <dbReference type="NCBI Taxonomy" id="39946"/>
    <lineage>
        <taxon>Eukaryota</taxon>
        <taxon>Viridiplantae</taxon>
        <taxon>Streptophyta</taxon>
        <taxon>Embryophyta</taxon>
        <taxon>Tracheophyta</taxon>
        <taxon>Spermatophyta</taxon>
        <taxon>Magnoliopsida</taxon>
        <taxon>Liliopsida</taxon>
        <taxon>Poales</taxon>
        <taxon>Poaceae</taxon>
        <taxon>BOP clade</taxon>
        <taxon>Oryzoideae</taxon>
        <taxon>Oryzeae</taxon>
        <taxon>Oryzinae</taxon>
        <taxon>Oryza</taxon>
        <taxon>Oryza sativa</taxon>
    </lineage>
</organism>
<evidence type="ECO:0000313" key="7">
    <source>
        <dbReference type="EMBL" id="EAY82457.1"/>
    </source>
</evidence>
<feature type="compositionally biased region" description="Gly residues" evidence="6">
    <location>
        <begin position="14"/>
        <end position="23"/>
    </location>
</feature>
<feature type="compositionally biased region" description="Polar residues" evidence="6">
    <location>
        <begin position="167"/>
        <end position="179"/>
    </location>
</feature>
<protein>
    <recommendedName>
        <fullName evidence="9">Methyltransferase PMT26</fullName>
    </recommendedName>
</protein>
<name>A2ZIM3_ORYSI</name>
<dbReference type="OMA" id="INGATHY"/>
<dbReference type="PANTHER" id="PTHR10108">
    <property type="entry name" value="SAM-DEPENDENT METHYLTRANSFERASE"/>
    <property type="match status" value="1"/>
</dbReference>
<comment type="similarity">
    <text evidence="2">Belongs to the methyltransferase superfamily.</text>
</comment>
<dbReference type="GO" id="GO:0016020">
    <property type="term" value="C:membrane"/>
    <property type="evidence" value="ECO:0007669"/>
    <property type="project" value="UniProtKB-SubCell"/>
</dbReference>
<dbReference type="Pfam" id="PF03141">
    <property type="entry name" value="Methyltransf_29"/>
    <property type="match status" value="1"/>
</dbReference>
<evidence type="ECO:0000256" key="3">
    <source>
        <dbReference type="ARBA" id="ARBA00022603"/>
    </source>
</evidence>
<dbReference type="GO" id="GO:0005802">
    <property type="term" value="C:trans-Golgi network"/>
    <property type="evidence" value="ECO:0007669"/>
    <property type="project" value="TreeGrafter"/>
</dbReference>
<dbReference type="GO" id="GO:0005768">
    <property type="term" value="C:endosome"/>
    <property type="evidence" value="ECO:0007669"/>
    <property type="project" value="TreeGrafter"/>
</dbReference>